<dbReference type="AlphaFoldDB" id="A0A4S2KSV4"/>
<organism evidence="2 3">
    <name type="scientific">Temnothorax longispinosus</name>
    <dbReference type="NCBI Taxonomy" id="300112"/>
    <lineage>
        <taxon>Eukaryota</taxon>
        <taxon>Metazoa</taxon>
        <taxon>Ecdysozoa</taxon>
        <taxon>Arthropoda</taxon>
        <taxon>Hexapoda</taxon>
        <taxon>Insecta</taxon>
        <taxon>Pterygota</taxon>
        <taxon>Neoptera</taxon>
        <taxon>Endopterygota</taxon>
        <taxon>Hymenoptera</taxon>
        <taxon>Apocrita</taxon>
        <taxon>Aculeata</taxon>
        <taxon>Formicoidea</taxon>
        <taxon>Formicidae</taxon>
        <taxon>Myrmicinae</taxon>
        <taxon>Temnothorax</taxon>
    </lineage>
</organism>
<dbReference type="EMBL" id="QBLH01001127">
    <property type="protein sequence ID" value="TGZ53015.1"/>
    <property type="molecule type" value="Genomic_DNA"/>
</dbReference>
<sequence>MMIAKLEEQSDVLEASIQRDPLRIAGKAGSRARKSVGPRAGVTLSRCTNFEAISSSTDLADNDPDARVHLTFLRSYQRAGLVEGGSYRRRPVRRSFGAARLLAARSHHNAEARRGFASVRAFLCVRSELNWANIVRPGSKGSTRANTSGDGARSSSVFCLLLEFFDSGYRSRASTVPMTKFICAQLDSFLFLISDIGDKGPPLSTSRGNITVRYKELAIVEVDGSRRCLRSATDGQRFLRSRMSRQEDRPSWEMPCERARRRD</sequence>
<evidence type="ECO:0000256" key="1">
    <source>
        <dbReference type="SAM" id="MobiDB-lite"/>
    </source>
</evidence>
<evidence type="ECO:0000313" key="2">
    <source>
        <dbReference type="EMBL" id="TGZ53015.1"/>
    </source>
</evidence>
<feature type="compositionally biased region" description="Basic and acidic residues" evidence="1">
    <location>
        <begin position="244"/>
        <end position="263"/>
    </location>
</feature>
<feature type="region of interest" description="Disordered" evidence="1">
    <location>
        <begin position="241"/>
        <end position="263"/>
    </location>
</feature>
<dbReference type="Proteomes" id="UP000310200">
    <property type="component" value="Unassembled WGS sequence"/>
</dbReference>
<evidence type="ECO:0000313" key="3">
    <source>
        <dbReference type="Proteomes" id="UP000310200"/>
    </source>
</evidence>
<gene>
    <name evidence="2" type="ORF">DBV15_00547</name>
</gene>
<comment type="caution">
    <text evidence="2">The sequence shown here is derived from an EMBL/GenBank/DDBJ whole genome shotgun (WGS) entry which is preliminary data.</text>
</comment>
<name>A0A4S2KSV4_9HYME</name>
<keyword evidence="3" id="KW-1185">Reference proteome</keyword>
<reference evidence="2 3" key="1">
    <citation type="journal article" date="2019" name="Philos. Trans. R. Soc. Lond., B, Biol. Sci.">
        <title>Ant behaviour and brain gene expression of defending hosts depend on the ecological success of the intruding social parasite.</title>
        <authorList>
            <person name="Kaur R."/>
            <person name="Stoldt M."/>
            <person name="Jongepier E."/>
            <person name="Feldmeyer B."/>
            <person name="Menzel F."/>
            <person name="Bornberg-Bauer E."/>
            <person name="Foitzik S."/>
        </authorList>
    </citation>
    <scope>NUCLEOTIDE SEQUENCE [LARGE SCALE GENOMIC DNA]</scope>
    <source>
        <tissue evidence="2">Whole body</tissue>
    </source>
</reference>
<accession>A0A4S2KSV4</accession>
<protein>
    <submittedName>
        <fullName evidence="2">Uncharacterized protein</fullName>
    </submittedName>
</protein>
<proteinExistence type="predicted"/>